<dbReference type="EMBL" id="CP006842">
    <property type="protein sequence ID" value="AHW63879.1"/>
    <property type="molecule type" value="Genomic_DNA"/>
</dbReference>
<dbReference type="AlphaFoldDB" id="X5DRG6"/>
<sequence length="70" mass="7113">MDIHAPFAGIVRFAVADGQNVATGDRLAVVEATKLESAVDAPGPGVVHRGAVEDFARIDGGDLLLSLGEG</sequence>
<dbReference type="Proteomes" id="UP000023703">
    <property type="component" value="Chromosome"/>
</dbReference>
<gene>
    <name evidence="2" type="ORF">CGLY_07170</name>
</gene>
<evidence type="ECO:0000313" key="3">
    <source>
        <dbReference type="Proteomes" id="UP000023703"/>
    </source>
</evidence>
<dbReference type="InterPro" id="IPR000089">
    <property type="entry name" value="Biotin_lipoyl"/>
</dbReference>
<feature type="domain" description="Lipoyl-binding" evidence="1">
    <location>
        <begin position="9"/>
        <end position="66"/>
    </location>
</feature>
<dbReference type="Gene3D" id="2.40.50.100">
    <property type="match status" value="1"/>
</dbReference>
<dbReference type="Pfam" id="PF00364">
    <property type="entry name" value="Biotin_lipoyl"/>
    <property type="match status" value="1"/>
</dbReference>
<dbReference type="STRING" id="1404245.CGLY_07170"/>
<dbReference type="CDD" id="cd06850">
    <property type="entry name" value="biotinyl_domain"/>
    <property type="match status" value="1"/>
</dbReference>
<protein>
    <recommendedName>
        <fullName evidence="1">Lipoyl-binding domain-containing protein</fullName>
    </recommendedName>
</protein>
<evidence type="ECO:0000313" key="2">
    <source>
        <dbReference type="EMBL" id="AHW63879.1"/>
    </source>
</evidence>
<dbReference type="KEGG" id="cgy:CGLY_07170"/>
<accession>X5DRG6</accession>
<dbReference type="SUPFAM" id="SSF51230">
    <property type="entry name" value="Single hybrid motif"/>
    <property type="match status" value="1"/>
</dbReference>
<keyword evidence="3" id="KW-1185">Reference proteome</keyword>
<dbReference type="HOGENOM" id="CLU_016733_9_2_11"/>
<dbReference type="eggNOG" id="COG0511">
    <property type="taxonomic scope" value="Bacteria"/>
</dbReference>
<name>X5DRG6_9CORY</name>
<reference evidence="2 3" key="1">
    <citation type="journal article" date="2015" name="Int. J. Syst. Evol. Microbiol.">
        <title>Revisiting Corynebacterium glyciniphilum (ex Kubota et al., 1972) sp. nov., nom. rev., isolated from putrefied banana.</title>
        <authorList>
            <person name="Al-Dilaimi A."/>
            <person name="Bednarz H."/>
            <person name="Lomker A."/>
            <person name="Niehaus K."/>
            <person name="Kalinowski J."/>
            <person name="Ruckert C."/>
        </authorList>
    </citation>
    <scope>NUCLEOTIDE SEQUENCE [LARGE SCALE GENOMIC DNA]</scope>
    <source>
        <strain evidence="2">AJ 3170</strain>
    </source>
</reference>
<dbReference type="InterPro" id="IPR011053">
    <property type="entry name" value="Single_hybrid_motif"/>
</dbReference>
<dbReference type="RefSeq" id="WP_038547973.1">
    <property type="nucleotide sequence ID" value="NZ_CP006842.1"/>
</dbReference>
<dbReference type="OrthoDB" id="4414160at2"/>
<organism evidence="2 3">
    <name type="scientific">Corynebacterium glyciniphilum AJ 3170</name>
    <dbReference type="NCBI Taxonomy" id="1404245"/>
    <lineage>
        <taxon>Bacteria</taxon>
        <taxon>Bacillati</taxon>
        <taxon>Actinomycetota</taxon>
        <taxon>Actinomycetes</taxon>
        <taxon>Mycobacteriales</taxon>
        <taxon>Corynebacteriaceae</taxon>
        <taxon>Corynebacterium</taxon>
    </lineage>
</organism>
<proteinExistence type="predicted"/>
<evidence type="ECO:0000259" key="1">
    <source>
        <dbReference type="Pfam" id="PF00364"/>
    </source>
</evidence>